<reference evidence="5 6" key="1">
    <citation type="journal article" date="2018" name="BMC Genomics">
        <title>Genomic evidence for intraspecific hybridization in a clonal and extremely halotolerant yeast.</title>
        <authorList>
            <person name="Gostincar C."/>
            <person name="Stajich J.E."/>
            <person name="Zupancic J."/>
            <person name="Zalar P."/>
            <person name="Gunde-Cimerman N."/>
        </authorList>
    </citation>
    <scope>NUCLEOTIDE SEQUENCE [LARGE SCALE GENOMIC DNA]</scope>
    <source>
        <strain evidence="4 6">EXF-6654</strain>
        <strain evidence="3 5">EXF-6656</strain>
    </source>
</reference>
<dbReference type="Proteomes" id="UP000282582">
    <property type="component" value="Unassembled WGS sequence"/>
</dbReference>
<dbReference type="SUPFAM" id="SSF54236">
    <property type="entry name" value="Ubiquitin-like"/>
    <property type="match status" value="1"/>
</dbReference>
<evidence type="ECO:0000313" key="4">
    <source>
        <dbReference type="EMBL" id="RMY03485.1"/>
    </source>
</evidence>
<evidence type="ECO:0000313" key="3">
    <source>
        <dbReference type="EMBL" id="RMX88335.1"/>
    </source>
</evidence>
<feature type="domain" description="Rad60/SUMO-like" evidence="2">
    <location>
        <begin position="381"/>
        <end position="452"/>
    </location>
</feature>
<evidence type="ECO:0000259" key="2">
    <source>
        <dbReference type="Pfam" id="PF11976"/>
    </source>
</evidence>
<proteinExistence type="predicted"/>
<dbReference type="VEuPathDB" id="FungiDB:BTJ68_04975"/>
<dbReference type="Gene3D" id="3.10.20.90">
    <property type="entry name" value="Phosphatidylinositol 3-kinase Catalytic Subunit, Chain A, domain 1"/>
    <property type="match status" value="1"/>
</dbReference>
<dbReference type="InterPro" id="IPR022617">
    <property type="entry name" value="Rad60/SUMO-like_dom"/>
</dbReference>
<gene>
    <name evidence="4" type="ORF">D0868_07436</name>
    <name evidence="3" type="ORF">D0869_01700</name>
</gene>
<dbReference type="OrthoDB" id="3365399at2759"/>
<dbReference type="InterPro" id="IPR029071">
    <property type="entry name" value="Ubiquitin-like_domsf"/>
</dbReference>
<feature type="compositionally biased region" description="Basic and acidic residues" evidence="1">
    <location>
        <begin position="186"/>
        <end position="204"/>
    </location>
</feature>
<sequence length="454" mass="51128">MGLFKRPAWAQVQEPEEDTEQSLFSHSSRSHEAILAEQQRKKKERAEKEKKKQERKESKDSSKRENDTSDYNEQSSNKKKKTSSRRINSKESEDLLSSVGLSPAGAASKSKAQDQGETKVEDVAHRRSPREQNTANGENSRSKEIPQASTVIDLGDSDGDNEVQARQDPPVEPDPISDSESDEEFAELRWRARAQKLQEEEAKRKTQTPDAKSPTPGLHGAGTGRIGLPTPPPAQDPPVKLLVTSELGNTRPLLVFRKLTQRLQEIRVAWCQKQGFSDEFTKEIFLIHKLSRLYDSTTCRSLGLYIDKEGQIKLKGSEMPQDAQIHLEAVTEEIFEKKKAEKARQERAREKALMGEPDEEADAQVAEAPKESAAKEEANVRIVLRAKGVSQPFKLKVKPSTPFSKIMMACRGHFSVGERQQLWLELDGERLDPDEMIQSTDIEDMDNIDVYIAS</sequence>
<name>A0A3M6XBX7_HORWE</name>
<accession>A0A3M6XBX7</accession>
<comment type="caution">
    <text evidence="3">The sequence shown here is derived from an EMBL/GenBank/DDBJ whole genome shotgun (WGS) entry which is preliminary data.</text>
</comment>
<evidence type="ECO:0000256" key="1">
    <source>
        <dbReference type="SAM" id="MobiDB-lite"/>
    </source>
</evidence>
<dbReference type="EMBL" id="QWIK01000611">
    <property type="protein sequence ID" value="RMY03485.1"/>
    <property type="molecule type" value="Genomic_DNA"/>
</dbReference>
<feature type="compositionally biased region" description="Acidic residues" evidence="1">
    <location>
        <begin position="175"/>
        <end position="185"/>
    </location>
</feature>
<feature type="compositionally biased region" description="Basic and acidic residues" evidence="1">
    <location>
        <begin position="111"/>
        <end position="125"/>
    </location>
</feature>
<dbReference type="Pfam" id="PF11976">
    <property type="entry name" value="Rad60-SLD"/>
    <property type="match status" value="1"/>
</dbReference>
<feature type="compositionally biased region" description="Basic and acidic residues" evidence="1">
    <location>
        <begin position="44"/>
        <end position="67"/>
    </location>
</feature>
<organism evidence="3 5">
    <name type="scientific">Hortaea werneckii</name>
    <name type="common">Black yeast</name>
    <name type="synonym">Cladosporium werneckii</name>
    <dbReference type="NCBI Taxonomy" id="91943"/>
    <lineage>
        <taxon>Eukaryota</taxon>
        <taxon>Fungi</taxon>
        <taxon>Dikarya</taxon>
        <taxon>Ascomycota</taxon>
        <taxon>Pezizomycotina</taxon>
        <taxon>Dothideomycetes</taxon>
        <taxon>Dothideomycetidae</taxon>
        <taxon>Mycosphaerellales</taxon>
        <taxon>Teratosphaeriaceae</taxon>
        <taxon>Hortaea</taxon>
    </lineage>
</organism>
<evidence type="ECO:0000313" key="5">
    <source>
        <dbReference type="Proteomes" id="UP000281245"/>
    </source>
</evidence>
<evidence type="ECO:0000313" key="6">
    <source>
        <dbReference type="Proteomes" id="UP000282582"/>
    </source>
</evidence>
<dbReference type="EMBL" id="QWIJ01000074">
    <property type="protein sequence ID" value="RMX88335.1"/>
    <property type="molecule type" value="Genomic_DNA"/>
</dbReference>
<protein>
    <recommendedName>
        <fullName evidence="2">Rad60/SUMO-like domain-containing protein</fullName>
    </recommendedName>
</protein>
<dbReference type="Proteomes" id="UP000281245">
    <property type="component" value="Unassembled WGS sequence"/>
</dbReference>
<feature type="region of interest" description="Disordered" evidence="1">
    <location>
        <begin position="1"/>
        <end position="232"/>
    </location>
</feature>
<dbReference type="AlphaFoldDB" id="A0A3M6XBX7"/>